<reference evidence="2" key="1">
    <citation type="journal article" date="2019" name="Int. J. Syst. Evol. Microbiol.">
        <title>The Global Catalogue of Microorganisms (GCM) 10K type strain sequencing project: providing services to taxonomists for standard genome sequencing and annotation.</title>
        <authorList>
            <consortium name="The Broad Institute Genomics Platform"/>
            <consortium name="The Broad Institute Genome Sequencing Center for Infectious Disease"/>
            <person name="Wu L."/>
            <person name="Ma J."/>
        </authorList>
    </citation>
    <scope>NUCLEOTIDE SEQUENCE [LARGE SCALE GENOMIC DNA]</scope>
    <source>
        <strain evidence="2">KCTC 22814</strain>
    </source>
</reference>
<name>A0ABW6BFI7_9SPHI</name>
<dbReference type="EMBL" id="JBHUPB010000005">
    <property type="protein sequence ID" value="MFD2967198.1"/>
    <property type="molecule type" value="Genomic_DNA"/>
</dbReference>
<evidence type="ECO:0008006" key="3">
    <source>
        <dbReference type="Google" id="ProtNLM"/>
    </source>
</evidence>
<evidence type="ECO:0000313" key="2">
    <source>
        <dbReference type="Proteomes" id="UP001597525"/>
    </source>
</evidence>
<keyword evidence="2" id="KW-1185">Reference proteome</keyword>
<evidence type="ECO:0000313" key="1">
    <source>
        <dbReference type="EMBL" id="MFD2967198.1"/>
    </source>
</evidence>
<accession>A0ABW6BFI7</accession>
<dbReference type="Proteomes" id="UP001597525">
    <property type="component" value="Unassembled WGS sequence"/>
</dbReference>
<sequence>MKRNRAIKISVTICLAIVLAYYVLSILIVRNGQFVNYHFPAQLSVENSIYNNNFIRQIRPDEIKILDSAFYADVKNDLEIYLCEAYYYKHYGILNLFNHRVEFDNSICLNLNLKRRQKAYIKYGDDFLKRMGDSNAYRNVFRKGSSVNVKIFNKDKKEALQMTFLNLRE</sequence>
<organism evidence="1 2">
    <name type="scientific">Sphingobacterium bambusae</name>
    <dbReference type="NCBI Taxonomy" id="662858"/>
    <lineage>
        <taxon>Bacteria</taxon>
        <taxon>Pseudomonadati</taxon>
        <taxon>Bacteroidota</taxon>
        <taxon>Sphingobacteriia</taxon>
        <taxon>Sphingobacteriales</taxon>
        <taxon>Sphingobacteriaceae</taxon>
        <taxon>Sphingobacterium</taxon>
    </lineage>
</organism>
<dbReference type="RefSeq" id="WP_320185113.1">
    <property type="nucleotide sequence ID" value="NZ_CP138332.1"/>
</dbReference>
<gene>
    <name evidence="1" type="ORF">ACFS7Y_07360</name>
</gene>
<comment type="caution">
    <text evidence="1">The sequence shown here is derived from an EMBL/GenBank/DDBJ whole genome shotgun (WGS) entry which is preliminary data.</text>
</comment>
<proteinExistence type="predicted"/>
<protein>
    <recommendedName>
        <fullName evidence="3">GDYXXLXY protein</fullName>
    </recommendedName>
</protein>